<accession>A0A1S1QJQ0</accession>
<dbReference type="RefSeq" id="WP_071085890.1">
    <property type="nucleotide sequence ID" value="NZ_MBLM01000124.1"/>
</dbReference>
<dbReference type="Gene3D" id="3.30.505.20">
    <property type="match status" value="1"/>
</dbReference>
<dbReference type="OrthoDB" id="5125421at2"/>
<feature type="compositionally biased region" description="Acidic residues" evidence="1">
    <location>
        <begin position="104"/>
        <end position="123"/>
    </location>
</feature>
<evidence type="ECO:0000313" key="3">
    <source>
        <dbReference type="Proteomes" id="UP000179627"/>
    </source>
</evidence>
<proteinExistence type="predicted"/>
<dbReference type="EMBL" id="MBLM01000124">
    <property type="protein sequence ID" value="OHV34998.1"/>
    <property type="molecule type" value="Genomic_DNA"/>
</dbReference>
<dbReference type="AlphaFoldDB" id="A0A1S1QJQ0"/>
<comment type="caution">
    <text evidence="2">The sequence shown here is derived from an EMBL/GenBank/DDBJ whole genome shotgun (WGS) entry which is preliminary data.</text>
</comment>
<evidence type="ECO:0008006" key="4">
    <source>
        <dbReference type="Google" id="ProtNLM"/>
    </source>
</evidence>
<protein>
    <recommendedName>
        <fullName evidence="4">PepSY domain-containing protein</fullName>
    </recommendedName>
</protein>
<keyword evidence="3" id="KW-1185">Reference proteome</keyword>
<gene>
    <name evidence="2" type="ORF">CC117_20400</name>
</gene>
<name>A0A1S1QJQ0_9ACTN</name>
<feature type="region of interest" description="Disordered" evidence="1">
    <location>
        <begin position="97"/>
        <end position="130"/>
    </location>
</feature>
<reference evidence="3" key="1">
    <citation type="submission" date="2016-07" db="EMBL/GenBank/DDBJ databases">
        <title>Sequence Frankia sp. strain CcI1.17.</title>
        <authorList>
            <person name="Ghodhbane-Gtari F."/>
            <person name="Swanson E."/>
            <person name="Gueddou A."/>
            <person name="Morris K."/>
            <person name="Hezbri K."/>
            <person name="Ktari A."/>
            <person name="Nouioui I."/>
            <person name="Abebe-Akele F."/>
            <person name="Simpson S."/>
            <person name="Thomas K."/>
            <person name="Gtari M."/>
            <person name="Tisa L.S."/>
            <person name="Hurst S."/>
        </authorList>
    </citation>
    <scope>NUCLEOTIDE SEQUENCE [LARGE SCALE GENOMIC DNA]</scope>
    <source>
        <strain evidence="3">Cc1.17</strain>
    </source>
</reference>
<dbReference type="Proteomes" id="UP000179627">
    <property type="component" value="Unassembled WGS sequence"/>
</dbReference>
<organism evidence="2 3">
    <name type="scientific">Parafrankia colletiae</name>
    <dbReference type="NCBI Taxonomy" id="573497"/>
    <lineage>
        <taxon>Bacteria</taxon>
        <taxon>Bacillati</taxon>
        <taxon>Actinomycetota</taxon>
        <taxon>Actinomycetes</taxon>
        <taxon>Frankiales</taxon>
        <taxon>Frankiaceae</taxon>
        <taxon>Parafrankia</taxon>
    </lineage>
</organism>
<evidence type="ECO:0000313" key="2">
    <source>
        <dbReference type="EMBL" id="OHV34998.1"/>
    </source>
</evidence>
<sequence length="130" mass="12853">MTRRKKTVIGVASGALVMAMVGGGVGIATASGGGDSSAPITGTALEKASAAALAYTAGGRVTDTETGDEDGYYEVEVTTTDRGVMDVHLDRDFAVISGVTDSDSGPDDQADSDTDADDVETADDGATAGG</sequence>
<evidence type="ECO:0000256" key="1">
    <source>
        <dbReference type="SAM" id="MobiDB-lite"/>
    </source>
</evidence>